<evidence type="ECO:0000313" key="19">
    <source>
        <dbReference type="EnsemblPlants" id="OPUNC09G18460.1"/>
    </source>
</evidence>
<feature type="binding site" evidence="14">
    <location>
        <position position="202"/>
    </location>
    <ligand>
        <name>oxalate</name>
        <dbReference type="ChEBI" id="CHEBI:30623"/>
    </ligand>
</feature>
<dbReference type="eggNOG" id="KOG1767">
    <property type="taxonomic scope" value="Eukaryota"/>
</dbReference>
<comment type="subunit">
    <text evidence="5">Oligomer (believed to be a pentamer but probably hexamer).</text>
</comment>
<dbReference type="GO" id="GO:0048046">
    <property type="term" value="C:apoplast"/>
    <property type="evidence" value="ECO:0007669"/>
    <property type="project" value="UniProtKB-SubCell"/>
</dbReference>
<dbReference type="InterPro" id="IPR004977">
    <property type="entry name" value="Ribosomal_eS25"/>
</dbReference>
<dbReference type="FunFam" id="3.30.63.20:FF:000001">
    <property type="entry name" value="40S ribosomal protein S25"/>
    <property type="match status" value="1"/>
</dbReference>
<evidence type="ECO:0000256" key="12">
    <source>
        <dbReference type="ARBA" id="ARBA00023211"/>
    </source>
</evidence>
<dbReference type="SMART" id="SM00835">
    <property type="entry name" value="Cupin_1"/>
    <property type="match status" value="1"/>
</dbReference>
<dbReference type="AlphaFoldDB" id="A0A0E0M4Q5"/>
<evidence type="ECO:0000259" key="18">
    <source>
        <dbReference type="SMART" id="SM00835"/>
    </source>
</evidence>
<dbReference type="InterPro" id="IPR014710">
    <property type="entry name" value="RmlC-like_jellyroll"/>
</dbReference>
<feature type="binding site" evidence="14">
    <location>
        <position position="207"/>
    </location>
    <ligand>
        <name>oxalate</name>
        <dbReference type="ChEBI" id="CHEBI:30623"/>
    </ligand>
</feature>
<evidence type="ECO:0000256" key="16">
    <source>
        <dbReference type="SAM" id="MobiDB-lite"/>
    </source>
</evidence>
<dbReference type="GO" id="GO:1990904">
    <property type="term" value="C:ribonucleoprotein complex"/>
    <property type="evidence" value="ECO:0007669"/>
    <property type="project" value="UniProtKB-KW"/>
</dbReference>
<reference evidence="19" key="1">
    <citation type="submission" date="2015-04" db="UniProtKB">
        <authorList>
            <consortium name="EnsemblPlants"/>
        </authorList>
    </citation>
    <scope>IDENTIFICATION</scope>
</reference>
<keyword evidence="7" id="KW-0964">Secreted</keyword>
<dbReference type="CDD" id="cd02241">
    <property type="entry name" value="cupin_OxOx"/>
    <property type="match status" value="1"/>
</dbReference>
<dbReference type="InterPro" id="IPR011051">
    <property type="entry name" value="RmlC_Cupin_sf"/>
</dbReference>
<dbReference type="InterPro" id="IPR006045">
    <property type="entry name" value="Cupin_1"/>
</dbReference>
<keyword evidence="17" id="KW-0472">Membrane</keyword>
<feature type="binding site" evidence="15">
    <location>
        <position position="205"/>
    </location>
    <ligand>
        <name>Mn(2+)</name>
        <dbReference type="ChEBI" id="CHEBI:29035"/>
    </ligand>
</feature>
<organism evidence="19">
    <name type="scientific">Oryza punctata</name>
    <name type="common">Red rice</name>
    <dbReference type="NCBI Taxonomy" id="4537"/>
    <lineage>
        <taxon>Eukaryota</taxon>
        <taxon>Viridiplantae</taxon>
        <taxon>Streptophyta</taxon>
        <taxon>Embryophyta</taxon>
        <taxon>Tracheophyta</taxon>
        <taxon>Spermatophyta</taxon>
        <taxon>Magnoliopsida</taxon>
        <taxon>Liliopsida</taxon>
        <taxon>Poales</taxon>
        <taxon>Poaceae</taxon>
        <taxon>BOP clade</taxon>
        <taxon>Oryzoideae</taxon>
        <taxon>Oryzeae</taxon>
        <taxon>Oryzinae</taxon>
        <taxon>Oryza</taxon>
    </lineage>
</organism>
<dbReference type="FunFam" id="2.60.120.10:FF:000098">
    <property type="entry name" value="Germin-like protein 9-3"/>
    <property type="match status" value="1"/>
</dbReference>
<accession>A0A0E0M4Q5</accession>
<feature type="region of interest" description="Disordered" evidence="16">
    <location>
        <begin position="1"/>
        <end position="36"/>
    </location>
</feature>
<evidence type="ECO:0000256" key="13">
    <source>
        <dbReference type="ARBA" id="ARBA00023274"/>
    </source>
</evidence>
<protein>
    <recommendedName>
        <fullName evidence="18">Cupin type-1 domain-containing protein</fullName>
    </recommendedName>
</protein>
<dbReference type="OMA" id="IFDQAPK"/>
<evidence type="ECO:0000256" key="3">
    <source>
        <dbReference type="ARBA" id="ARBA00007456"/>
    </source>
</evidence>
<dbReference type="Pfam" id="PF00190">
    <property type="entry name" value="Cupin_1"/>
    <property type="match status" value="1"/>
</dbReference>
<dbReference type="STRING" id="4537.A0A0E0M4Q5"/>
<evidence type="ECO:0000313" key="20">
    <source>
        <dbReference type="Proteomes" id="UP000026962"/>
    </source>
</evidence>
<evidence type="ECO:0000256" key="5">
    <source>
        <dbReference type="ARBA" id="ARBA00011268"/>
    </source>
</evidence>
<evidence type="ECO:0000256" key="14">
    <source>
        <dbReference type="PIRSR" id="PIRSR601929-1"/>
    </source>
</evidence>
<keyword evidence="12 14" id="KW-0464">Manganese</keyword>
<keyword evidence="6" id="KW-0052">Apoplast</keyword>
<feature type="domain" description="Cupin type-1" evidence="18">
    <location>
        <begin position="160"/>
        <end position="303"/>
    </location>
</feature>
<evidence type="ECO:0000256" key="7">
    <source>
        <dbReference type="ARBA" id="ARBA00022525"/>
    </source>
</evidence>
<comment type="similarity">
    <text evidence="4">Belongs to the eukaryotic ribosomal protein eS25 family.</text>
</comment>
<keyword evidence="11" id="KW-0325">Glycoprotein</keyword>
<feature type="binding site" evidence="14">
    <location>
        <position position="212"/>
    </location>
    <ligand>
        <name>oxalate</name>
        <dbReference type="ChEBI" id="CHEBI:30623"/>
    </ligand>
</feature>
<reference evidence="19" key="2">
    <citation type="submission" date="2018-05" db="EMBL/GenBank/DDBJ databases">
        <title>OpunRS2 (Oryza punctata Reference Sequence Version 2).</title>
        <authorList>
            <person name="Zhang J."/>
            <person name="Kudrna D."/>
            <person name="Lee S."/>
            <person name="Talag J."/>
            <person name="Welchert J."/>
            <person name="Wing R.A."/>
        </authorList>
    </citation>
    <scope>NUCLEOTIDE SEQUENCE [LARGE SCALE GENOMIC DNA]</scope>
</reference>
<feature type="binding site" evidence="15">
    <location>
        <position position="251"/>
    </location>
    <ligand>
        <name>Mn(2+)</name>
        <dbReference type="ChEBI" id="CHEBI:29035"/>
    </ligand>
</feature>
<dbReference type="PANTHER" id="PTHR12850">
    <property type="entry name" value="40S RIBOSOMAL PROTEIN S25"/>
    <property type="match status" value="1"/>
</dbReference>
<comment type="subcellular location">
    <subcellularLocation>
        <location evidence="2">Secreted</location>
        <location evidence="2">Extracellular space</location>
        <location evidence="2">Apoplast</location>
    </subcellularLocation>
</comment>
<dbReference type="GO" id="GO:0005840">
    <property type="term" value="C:ribosome"/>
    <property type="evidence" value="ECO:0007669"/>
    <property type="project" value="UniProtKB-KW"/>
</dbReference>
<evidence type="ECO:0000256" key="15">
    <source>
        <dbReference type="PIRSR" id="PIRSR601929-2"/>
    </source>
</evidence>
<evidence type="ECO:0000256" key="11">
    <source>
        <dbReference type="ARBA" id="ARBA00023180"/>
    </source>
</evidence>
<comment type="similarity">
    <text evidence="3">Belongs to the germin family.</text>
</comment>
<evidence type="ECO:0000256" key="6">
    <source>
        <dbReference type="ARBA" id="ARBA00022523"/>
    </source>
</evidence>
<keyword evidence="9" id="KW-0732">Signal</keyword>
<dbReference type="PRINTS" id="PR00325">
    <property type="entry name" value="GERMIN"/>
</dbReference>
<feature type="binding site" evidence="15">
    <location>
        <position position="207"/>
    </location>
    <ligand>
        <name>Mn(2+)</name>
        <dbReference type="ChEBI" id="CHEBI:29035"/>
    </ligand>
</feature>
<dbReference type="Pfam" id="PF03297">
    <property type="entry name" value="Ribosomal_S25"/>
    <property type="match status" value="1"/>
</dbReference>
<dbReference type="Gramene" id="OPUNC09G18460.1">
    <property type="protein sequence ID" value="OPUNC09G18460.1"/>
    <property type="gene ID" value="OPUNC09G18460"/>
</dbReference>
<feature type="compositionally biased region" description="Basic residues" evidence="16">
    <location>
        <begin position="22"/>
        <end position="31"/>
    </location>
</feature>
<dbReference type="Gene3D" id="3.30.63.20">
    <property type="match status" value="1"/>
</dbReference>
<dbReference type="HOGENOM" id="CLU_881053_0_0_1"/>
<evidence type="ECO:0000256" key="2">
    <source>
        <dbReference type="ARBA" id="ARBA00004271"/>
    </source>
</evidence>
<dbReference type="Gene3D" id="2.60.120.10">
    <property type="entry name" value="Jelly Rolls"/>
    <property type="match status" value="1"/>
</dbReference>
<evidence type="ECO:0000256" key="4">
    <source>
        <dbReference type="ARBA" id="ARBA00009106"/>
    </source>
</evidence>
<keyword evidence="17" id="KW-1133">Transmembrane helix</keyword>
<keyword evidence="10" id="KW-0689">Ribosomal protein</keyword>
<comment type="function">
    <text evidence="1">May play a role in plant defense. Probably has no oxalate oxidase activity even if the active site is conserved.</text>
</comment>
<evidence type="ECO:0000256" key="10">
    <source>
        <dbReference type="ARBA" id="ARBA00022980"/>
    </source>
</evidence>
<evidence type="ECO:0000256" key="17">
    <source>
        <dbReference type="SAM" id="Phobius"/>
    </source>
</evidence>
<dbReference type="Proteomes" id="UP000026962">
    <property type="component" value="Chromosome 9"/>
</dbReference>
<keyword evidence="17" id="KW-0812">Transmembrane</keyword>
<dbReference type="SUPFAM" id="SSF51182">
    <property type="entry name" value="RmlC-like cupins"/>
    <property type="match status" value="1"/>
</dbReference>
<feature type="transmembrane region" description="Helical" evidence="17">
    <location>
        <begin position="88"/>
        <end position="115"/>
    </location>
</feature>
<feature type="binding site" evidence="15">
    <location>
        <position position="212"/>
    </location>
    <ligand>
        <name>Mn(2+)</name>
        <dbReference type="ChEBI" id="CHEBI:29035"/>
    </ligand>
</feature>
<evidence type="ECO:0000256" key="1">
    <source>
        <dbReference type="ARBA" id="ARBA00003629"/>
    </source>
</evidence>
<keyword evidence="13" id="KW-0687">Ribonucleoprotein</keyword>
<keyword evidence="8 14" id="KW-0479">Metal-binding</keyword>
<evidence type="ECO:0000256" key="8">
    <source>
        <dbReference type="ARBA" id="ARBA00022723"/>
    </source>
</evidence>
<evidence type="ECO:0000256" key="9">
    <source>
        <dbReference type="ARBA" id="ARBA00022729"/>
    </source>
</evidence>
<dbReference type="EnsemblPlants" id="OPUNC09G18460.1">
    <property type="protein sequence ID" value="OPUNC09G18460.1"/>
    <property type="gene ID" value="OPUNC09G18460"/>
</dbReference>
<name>A0A0E0M4Q5_ORYPU</name>
<dbReference type="GO" id="GO:0030145">
    <property type="term" value="F:manganese ion binding"/>
    <property type="evidence" value="ECO:0007669"/>
    <property type="project" value="InterPro"/>
</dbReference>
<sequence>MAPKKDKAPPPSSKPAKSGGGKQKKKKWSKGKQKEKVNNSVLFDQATYDKLLSEVPKYKQITPSVLSERLRINGSLARRAIKDLMERGLIRMVSVIWSDTIMASSILLLVVLAVLSAPLALVMAGDPDILTDYVIPANSNAGNITGDFFTFTGFRNAMSMNMSMPMPNANFTVTKATMAEFPALNGQSVSYAVLMYPPGTVNPMHTHPRSAELLLLVNGALSVGFVDTTNKLYTQDLAAGDMFVFPKGMVHYQFNSGNQPAMALSAFGSAAAGLVSVPVTVFGTNIDDAVLAKSFKTEVPTIQKLKAGLTPPPKKA</sequence>
<dbReference type="InterPro" id="IPR001929">
    <property type="entry name" value="Germin"/>
</dbReference>
<proteinExistence type="inferred from homology"/>
<keyword evidence="20" id="KW-1185">Reference proteome</keyword>